<dbReference type="GO" id="GO:0003700">
    <property type="term" value="F:DNA-binding transcription factor activity"/>
    <property type="evidence" value="ECO:0007669"/>
    <property type="project" value="InterPro"/>
</dbReference>
<organism evidence="2 3">
    <name type="scientific">Haloplanus rubicundus</name>
    <dbReference type="NCBI Taxonomy" id="1547898"/>
    <lineage>
        <taxon>Archaea</taxon>
        <taxon>Methanobacteriati</taxon>
        <taxon>Methanobacteriota</taxon>
        <taxon>Stenosarchaea group</taxon>
        <taxon>Halobacteria</taxon>
        <taxon>Halobacteriales</taxon>
        <taxon>Haloferacaceae</taxon>
        <taxon>Haloplanus</taxon>
    </lineage>
</organism>
<dbReference type="SMART" id="SM00418">
    <property type="entry name" value="HTH_ARSR"/>
    <property type="match status" value="1"/>
</dbReference>
<dbReference type="KEGG" id="haj:DU500_12680"/>
<dbReference type="RefSeq" id="WP_114586339.1">
    <property type="nucleotide sequence ID" value="NZ_CP031150.1"/>
</dbReference>
<name>A0A345E4T5_9EURY</name>
<evidence type="ECO:0000313" key="3">
    <source>
        <dbReference type="Proteomes" id="UP000253273"/>
    </source>
</evidence>
<dbReference type="InterPro" id="IPR001845">
    <property type="entry name" value="HTH_ArsR_DNA-bd_dom"/>
</dbReference>
<dbReference type="Proteomes" id="UP000253273">
    <property type="component" value="Chromosome"/>
</dbReference>
<dbReference type="Gene3D" id="1.10.10.10">
    <property type="entry name" value="Winged helix-like DNA-binding domain superfamily/Winged helix DNA-binding domain"/>
    <property type="match status" value="2"/>
</dbReference>
<accession>A0A345E4T5</accession>
<dbReference type="GeneID" id="37284255"/>
<dbReference type="InterPro" id="IPR011991">
    <property type="entry name" value="ArsR-like_HTH"/>
</dbReference>
<dbReference type="Pfam" id="PF13412">
    <property type="entry name" value="HTH_24"/>
    <property type="match status" value="1"/>
</dbReference>
<dbReference type="InterPro" id="IPR056504">
    <property type="entry name" value="HTH_HVO_0163_N"/>
</dbReference>
<dbReference type="CDD" id="cd00090">
    <property type="entry name" value="HTH_ARSR"/>
    <property type="match status" value="1"/>
</dbReference>
<gene>
    <name evidence="2" type="ORF">DU500_12680</name>
</gene>
<sequence>MSDVRRQVREHVRANPGVHFNALARNLDIATGQAQYHLHRLGRNDDVVAERIRGRTHYFDPEYDAWERRTLALYRRETARDLITLLLDEGRLPAATLADRLGLARSTVSWHLDSLSDAGVVETERGARGRVEVSLARPDETERFLREVSPSLADRLVDRFVGLVDGSRYGVADADD</sequence>
<keyword evidence="3" id="KW-1185">Reference proteome</keyword>
<dbReference type="SUPFAM" id="SSF46785">
    <property type="entry name" value="Winged helix' DNA-binding domain"/>
    <property type="match status" value="2"/>
</dbReference>
<protein>
    <submittedName>
        <fullName evidence="2">Winged helix-turn-helix transcriptional regulator</fullName>
    </submittedName>
</protein>
<dbReference type="PANTHER" id="PTHR36216:SF1">
    <property type="entry name" value="HTH ARSR-TYPE DOMAIN-CONTAINING PROTEIN"/>
    <property type="match status" value="1"/>
</dbReference>
<feature type="domain" description="HTH arsR-type" evidence="1">
    <location>
        <begin position="69"/>
        <end position="150"/>
    </location>
</feature>
<dbReference type="PANTHER" id="PTHR36216">
    <property type="entry name" value="TRANSCRIPTIONAL REGULATOR, TRMB"/>
    <property type="match status" value="1"/>
</dbReference>
<dbReference type="OrthoDB" id="28610at2157"/>
<dbReference type="InterPro" id="IPR036390">
    <property type="entry name" value="WH_DNA-bd_sf"/>
</dbReference>
<evidence type="ECO:0000313" key="2">
    <source>
        <dbReference type="EMBL" id="AXG07207.1"/>
    </source>
</evidence>
<dbReference type="AlphaFoldDB" id="A0A345E4T5"/>
<evidence type="ECO:0000259" key="1">
    <source>
        <dbReference type="SMART" id="SM00418"/>
    </source>
</evidence>
<dbReference type="EMBL" id="CP031150">
    <property type="protein sequence ID" value="AXG07207.1"/>
    <property type="molecule type" value="Genomic_DNA"/>
</dbReference>
<dbReference type="Pfam" id="PF24266">
    <property type="entry name" value="HTH_HVO_0163_N"/>
    <property type="match status" value="1"/>
</dbReference>
<dbReference type="InterPro" id="IPR036388">
    <property type="entry name" value="WH-like_DNA-bd_sf"/>
</dbReference>
<proteinExistence type="predicted"/>
<reference evidence="2 3" key="1">
    <citation type="submission" date="2018-07" db="EMBL/GenBank/DDBJ databases">
        <title>Genome sequences of Haloplanus sp. CBA1113.</title>
        <authorList>
            <person name="Kim Y.B."/>
            <person name="Roh S.W."/>
        </authorList>
    </citation>
    <scope>NUCLEOTIDE SEQUENCE [LARGE SCALE GENOMIC DNA]</scope>
    <source>
        <strain evidence="2 3">CBA1113</strain>
    </source>
</reference>